<gene>
    <name evidence="2" type="ORF">ACFPJA_03935</name>
</gene>
<feature type="transmembrane region" description="Helical" evidence="1">
    <location>
        <begin position="6"/>
        <end position="27"/>
    </location>
</feature>
<dbReference type="AlphaFoldDB" id="A0ABD5QNP3"/>
<dbReference type="Proteomes" id="UP001596145">
    <property type="component" value="Unassembled WGS sequence"/>
</dbReference>
<comment type="caution">
    <text evidence="2">The sequence shown here is derived from an EMBL/GenBank/DDBJ whole genome shotgun (WGS) entry which is preliminary data.</text>
</comment>
<accession>A0ABD5QNP3</accession>
<keyword evidence="1" id="KW-1133">Transmembrane helix</keyword>
<evidence type="ECO:0000256" key="1">
    <source>
        <dbReference type="SAM" id="Phobius"/>
    </source>
</evidence>
<keyword evidence="3" id="KW-1185">Reference proteome</keyword>
<reference evidence="2 3" key="1">
    <citation type="journal article" date="2019" name="Int. J. Syst. Evol. Microbiol.">
        <title>The Global Catalogue of Microorganisms (GCM) 10K type strain sequencing project: providing services to taxonomists for standard genome sequencing and annotation.</title>
        <authorList>
            <consortium name="The Broad Institute Genomics Platform"/>
            <consortium name="The Broad Institute Genome Sequencing Center for Infectious Disease"/>
            <person name="Wu L."/>
            <person name="Ma J."/>
        </authorList>
    </citation>
    <scope>NUCLEOTIDE SEQUENCE [LARGE SCALE GENOMIC DNA]</scope>
    <source>
        <strain evidence="2 3">CGMCC 1.16026</strain>
    </source>
</reference>
<protein>
    <submittedName>
        <fullName evidence="2">Uncharacterized protein</fullName>
    </submittedName>
</protein>
<evidence type="ECO:0000313" key="3">
    <source>
        <dbReference type="Proteomes" id="UP001596145"/>
    </source>
</evidence>
<organism evidence="2 3">
    <name type="scientific">Halorubrum glutamatedens</name>
    <dbReference type="NCBI Taxonomy" id="2707018"/>
    <lineage>
        <taxon>Archaea</taxon>
        <taxon>Methanobacteriati</taxon>
        <taxon>Methanobacteriota</taxon>
        <taxon>Stenosarchaea group</taxon>
        <taxon>Halobacteria</taxon>
        <taxon>Halobacteriales</taxon>
        <taxon>Haloferacaceae</taxon>
        <taxon>Halorubrum</taxon>
    </lineage>
</organism>
<sequence>MATSSTILGFPAPAVIGFIGVLIGGLLQQVGSYVNTRIQQNAQDLRLQSQERIRIKVESLVSLFEQLDETHRILNDNANTASTSPSSLSQADFQSEIKPAVDDYRDTMRKNQIYLDDSQYSDMEDSLGQFREALNYIQWKIQNGNQNPPNHRQMDWNQFMQVYEDATETLQEEINAPVEDN</sequence>
<proteinExistence type="predicted"/>
<name>A0ABD5QNP3_9EURY</name>
<evidence type="ECO:0000313" key="2">
    <source>
        <dbReference type="EMBL" id="MFC5133875.1"/>
    </source>
</evidence>
<dbReference type="EMBL" id="JBHSKV010000006">
    <property type="protein sequence ID" value="MFC5133875.1"/>
    <property type="molecule type" value="Genomic_DNA"/>
</dbReference>
<keyword evidence="1" id="KW-0472">Membrane</keyword>
<dbReference type="RefSeq" id="WP_136516531.1">
    <property type="nucleotide sequence ID" value="NZ_JBHSKV010000006.1"/>
</dbReference>
<keyword evidence="1" id="KW-0812">Transmembrane</keyword>